<dbReference type="EMBL" id="BAAADM010000015">
    <property type="protein sequence ID" value="GAA0432646.1"/>
    <property type="molecule type" value="Genomic_DNA"/>
</dbReference>
<dbReference type="Proteomes" id="UP001501459">
    <property type="component" value="Unassembled WGS sequence"/>
</dbReference>
<accession>A0ABN0Z4P8</accession>
<comment type="caution">
    <text evidence="1">The sequence shown here is derived from an EMBL/GenBank/DDBJ whole genome shotgun (WGS) entry which is preliminary data.</text>
</comment>
<organism evidence="1 2">
    <name type="scientific">Lentibacillus halophilus</name>
    <dbReference type="NCBI Taxonomy" id="295065"/>
    <lineage>
        <taxon>Bacteria</taxon>
        <taxon>Bacillati</taxon>
        <taxon>Bacillota</taxon>
        <taxon>Bacilli</taxon>
        <taxon>Bacillales</taxon>
        <taxon>Bacillaceae</taxon>
        <taxon>Lentibacillus</taxon>
    </lineage>
</organism>
<evidence type="ECO:0000313" key="2">
    <source>
        <dbReference type="Proteomes" id="UP001501459"/>
    </source>
</evidence>
<dbReference type="SUPFAM" id="SSF47413">
    <property type="entry name" value="lambda repressor-like DNA-binding domains"/>
    <property type="match status" value="1"/>
</dbReference>
<name>A0ABN0Z4P8_9BACI</name>
<keyword evidence="2" id="KW-1185">Reference proteome</keyword>
<dbReference type="Gene3D" id="1.10.260.40">
    <property type="entry name" value="lambda repressor-like DNA-binding domains"/>
    <property type="match status" value="1"/>
</dbReference>
<reference evidence="1 2" key="1">
    <citation type="journal article" date="2019" name="Int. J. Syst. Evol. Microbiol.">
        <title>The Global Catalogue of Microorganisms (GCM) 10K type strain sequencing project: providing services to taxonomists for standard genome sequencing and annotation.</title>
        <authorList>
            <consortium name="The Broad Institute Genomics Platform"/>
            <consortium name="The Broad Institute Genome Sequencing Center for Infectious Disease"/>
            <person name="Wu L."/>
            <person name="Ma J."/>
        </authorList>
    </citation>
    <scope>NUCLEOTIDE SEQUENCE [LARGE SCALE GENOMIC DNA]</scope>
    <source>
        <strain evidence="1 2">JCM 12149</strain>
    </source>
</reference>
<evidence type="ECO:0000313" key="1">
    <source>
        <dbReference type="EMBL" id="GAA0432646.1"/>
    </source>
</evidence>
<protein>
    <recommendedName>
        <fullName evidence="3">Helix-turn-helix</fullName>
    </recommendedName>
</protein>
<evidence type="ECO:0008006" key="3">
    <source>
        <dbReference type="Google" id="ProtNLM"/>
    </source>
</evidence>
<proteinExistence type="predicted"/>
<gene>
    <name evidence="1" type="ORF">GCM10008983_06560</name>
</gene>
<sequence>MEEKELYLLKRRRKGIGQKYLSQELSCNQSLISKFEKDKCTMSDYRIRKYKEIIDN</sequence>
<dbReference type="InterPro" id="IPR010982">
    <property type="entry name" value="Lambda_DNA-bd_dom_sf"/>
</dbReference>